<dbReference type="GO" id="GO:0008237">
    <property type="term" value="F:metallopeptidase activity"/>
    <property type="evidence" value="ECO:0007669"/>
    <property type="project" value="UniProtKB-KW"/>
</dbReference>
<gene>
    <name evidence="2" type="ORF">ECE50_021140</name>
</gene>
<keyword evidence="2" id="KW-0378">Hydrolase</keyword>
<dbReference type="Proteomes" id="UP000281028">
    <property type="component" value="Unassembled WGS sequence"/>
</dbReference>
<feature type="domain" description="CAAX prenyl protease 2/Lysostaphin resistance protein A-like" evidence="1">
    <location>
        <begin position="156"/>
        <end position="243"/>
    </location>
</feature>
<dbReference type="AlphaFoldDB" id="A0A433WIW6"/>
<keyword evidence="2" id="KW-0482">Metalloprotease</keyword>
<dbReference type="InterPro" id="IPR003675">
    <property type="entry name" value="Rce1/LyrA-like_dom"/>
</dbReference>
<accession>A0A433WIW6</accession>
<dbReference type="Pfam" id="PF02517">
    <property type="entry name" value="Rce1-like"/>
    <property type="match status" value="1"/>
</dbReference>
<reference evidence="2" key="1">
    <citation type="submission" date="2020-05" db="EMBL/GenBank/DDBJ databases">
        <title>Chitinophaga laudate sp. nov., isolated from a tropical peat swamp.</title>
        <authorList>
            <person name="Goh C.B.S."/>
            <person name="Lee M.S."/>
            <person name="Parimannan S."/>
            <person name="Pasbakhsh P."/>
            <person name="Yule C.M."/>
            <person name="Rajandas H."/>
            <person name="Loke S."/>
            <person name="Croft L."/>
            <person name="Tan J.B.L."/>
        </authorList>
    </citation>
    <scope>NUCLEOTIDE SEQUENCE</scope>
    <source>
        <strain evidence="2">Mgbs1</strain>
    </source>
</reference>
<organism evidence="2 3">
    <name type="scientific">Chitinophaga solisilvae</name>
    <dbReference type="NCBI Taxonomy" id="1233460"/>
    <lineage>
        <taxon>Bacteria</taxon>
        <taxon>Pseudomonadati</taxon>
        <taxon>Bacteroidota</taxon>
        <taxon>Chitinophagia</taxon>
        <taxon>Chitinophagales</taxon>
        <taxon>Chitinophagaceae</taxon>
        <taxon>Chitinophaga</taxon>
    </lineage>
</organism>
<dbReference type="PANTHER" id="PTHR36435:SF1">
    <property type="entry name" value="CAAX AMINO TERMINAL PROTEASE FAMILY PROTEIN"/>
    <property type="match status" value="1"/>
</dbReference>
<dbReference type="EMBL" id="RIAR02000001">
    <property type="protein sequence ID" value="NSL89360.1"/>
    <property type="molecule type" value="Genomic_DNA"/>
</dbReference>
<dbReference type="PANTHER" id="PTHR36435">
    <property type="entry name" value="SLR1288 PROTEIN"/>
    <property type="match status" value="1"/>
</dbReference>
<evidence type="ECO:0000259" key="1">
    <source>
        <dbReference type="Pfam" id="PF02517"/>
    </source>
</evidence>
<evidence type="ECO:0000313" key="3">
    <source>
        <dbReference type="Proteomes" id="UP000281028"/>
    </source>
</evidence>
<proteinExistence type="predicted"/>
<evidence type="ECO:0000313" key="2">
    <source>
        <dbReference type="EMBL" id="NSL89360.1"/>
    </source>
</evidence>
<comment type="caution">
    <text evidence="2">The sequence shown here is derived from an EMBL/GenBank/DDBJ whole genome shotgun (WGS) entry which is preliminary data.</text>
</comment>
<protein>
    <submittedName>
        <fullName evidence="2">CPBP family intramembrane metalloprotease</fullName>
    </submittedName>
</protein>
<dbReference type="GO" id="GO:0080120">
    <property type="term" value="P:CAAX-box protein maturation"/>
    <property type="evidence" value="ECO:0007669"/>
    <property type="project" value="UniProtKB-ARBA"/>
</dbReference>
<keyword evidence="2" id="KW-0645">Protease</keyword>
<sequence length="315" mass="35753">MTGYLKQSPTSLQFVTFIGFFIGFMLLYIVAMQLLMEPLTGHSLVELQTGDLSDPNLLGYVKITQFFYSIVVYFVPAAIFSYLWQPYPFRYLGLKTAPNAWQLLLSVMAMYSVLWFAGLLNDWNQTWNVPKEFRDMQEQAEKLVTAMLRMPRLQDLFINFILVAIVPAIAEELFFRGVLQRLVIKSTGKVWLGVFITAIIFSAIHGEMLGFLARVVLGFTLGAIYVLTGNLWLCILAHVLNNGSQVVMMYLFQHGLMKTDPTKDSPVAWYIGILSAVVTVGLLWALRQKSSPEDMTDRTMAAREEADRIGMDENQ</sequence>
<dbReference type="GO" id="GO:0004175">
    <property type="term" value="F:endopeptidase activity"/>
    <property type="evidence" value="ECO:0007669"/>
    <property type="project" value="UniProtKB-ARBA"/>
</dbReference>
<name>A0A433WIW6_9BACT</name>
<dbReference type="OrthoDB" id="1523022at2"/>
<keyword evidence="3" id="KW-1185">Reference proteome</keyword>
<dbReference type="InterPro" id="IPR052710">
    <property type="entry name" value="CAAX_protease"/>
</dbReference>